<accession>A0A382JBV5</accession>
<protein>
    <submittedName>
        <fullName evidence="1">Uncharacterized protein</fullName>
    </submittedName>
</protein>
<proteinExistence type="predicted"/>
<name>A0A382JBV5_9ZZZZ</name>
<dbReference type="EMBL" id="UINC01072524">
    <property type="protein sequence ID" value="SVC08231.1"/>
    <property type="molecule type" value="Genomic_DNA"/>
</dbReference>
<sequence length="45" mass="5274">MPENNVVYNDHGFWIDAHHYVINCNEPHFAQEIAFIMTTLHDEGC</sequence>
<evidence type="ECO:0000313" key="1">
    <source>
        <dbReference type="EMBL" id="SVC08231.1"/>
    </source>
</evidence>
<gene>
    <name evidence="1" type="ORF">METZ01_LOCUS261085</name>
</gene>
<reference evidence="1" key="1">
    <citation type="submission" date="2018-05" db="EMBL/GenBank/DDBJ databases">
        <authorList>
            <person name="Lanie J.A."/>
            <person name="Ng W.-L."/>
            <person name="Kazmierczak K.M."/>
            <person name="Andrzejewski T.M."/>
            <person name="Davidsen T.M."/>
            <person name="Wayne K.J."/>
            <person name="Tettelin H."/>
            <person name="Glass J.I."/>
            <person name="Rusch D."/>
            <person name="Podicherti R."/>
            <person name="Tsui H.-C.T."/>
            <person name="Winkler M.E."/>
        </authorList>
    </citation>
    <scope>NUCLEOTIDE SEQUENCE</scope>
</reference>
<dbReference type="AlphaFoldDB" id="A0A382JBV5"/>
<organism evidence="1">
    <name type="scientific">marine metagenome</name>
    <dbReference type="NCBI Taxonomy" id="408172"/>
    <lineage>
        <taxon>unclassified sequences</taxon>
        <taxon>metagenomes</taxon>
        <taxon>ecological metagenomes</taxon>
    </lineage>
</organism>